<dbReference type="SUPFAM" id="SSF57863">
    <property type="entry name" value="ArfGap/RecO-like zinc finger"/>
    <property type="match status" value="1"/>
</dbReference>
<evidence type="ECO:0000256" key="2">
    <source>
        <dbReference type="ARBA" id="ARBA00022771"/>
    </source>
</evidence>
<dbReference type="InterPro" id="IPR045258">
    <property type="entry name" value="ACAP1/2/3-like"/>
</dbReference>
<sequence length="261" mass="30490">MGTHITKIRSFRLDTNAWTDEIMRTFEKVGGNEKVNTYVWEALLPSYWMNPKWDKCEAIREHFIRMKYERRMFLPPDPTKINPCVRRMPVEVIQGYIDCKSSDSKKWTTQWAVLHSSIHFFFFFLESIYTHSLIFFYMNIKKKIRWFSRYAGIKKTETKFRVIDISTCRLIVEEQQTNDPSAGYVFLLYEDRSPEGLRNAYSGVGLNSNGLLSFEETNDGKSSSALNHAQTNNEQKNTNKKSLDNSLVRSALTSAEICKRG</sequence>
<keyword evidence="5" id="KW-1133">Transmembrane helix</keyword>
<dbReference type="GO" id="GO:0005096">
    <property type="term" value="F:GTPase activator activity"/>
    <property type="evidence" value="ECO:0007669"/>
    <property type="project" value="InterPro"/>
</dbReference>
<feature type="domain" description="Arf-GAP" evidence="6">
    <location>
        <begin position="1"/>
        <end position="74"/>
    </location>
</feature>
<protein>
    <submittedName>
        <fullName evidence="7">Stromal membrane-associated protein</fullName>
    </submittedName>
</protein>
<feature type="region of interest" description="Disordered" evidence="4">
    <location>
        <begin position="217"/>
        <end position="245"/>
    </location>
</feature>
<evidence type="ECO:0000313" key="7">
    <source>
        <dbReference type="EMBL" id="ETO17340.1"/>
    </source>
</evidence>
<evidence type="ECO:0000256" key="4">
    <source>
        <dbReference type="SAM" id="MobiDB-lite"/>
    </source>
</evidence>
<dbReference type="InterPro" id="IPR037278">
    <property type="entry name" value="ARFGAP/RecO"/>
</dbReference>
<feature type="compositionally biased region" description="Polar residues" evidence="4">
    <location>
        <begin position="220"/>
        <end position="229"/>
    </location>
</feature>
<accession>X6MW62</accession>
<evidence type="ECO:0000256" key="5">
    <source>
        <dbReference type="SAM" id="Phobius"/>
    </source>
</evidence>
<dbReference type="Proteomes" id="UP000023152">
    <property type="component" value="Unassembled WGS sequence"/>
</dbReference>
<proteinExistence type="predicted"/>
<dbReference type="InterPro" id="IPR001164">
    <property type="entry name" value="ArfGAP_dom"/>
</dbReference>
<dbReference type="GO" id="GO:0008270">
    <property type="term" value="F:zinc ion binding"/>
    <property type="evidence" value="ECO:0007669"/>
    <property type="project" value="UniProtKB-KW"/>
</dbReference>
<evidence type="ECO:0000256" key="1">
    <source>
        <dbReference type="ARBA" id="ARBA00022723"/>
    </source>
</evidence>
<name>X6MW62_RETFI</name>
<dbReference type="PANTHER" id="PTHR23180:SF160">
    <property type="entry name" value="ADP-RIBOSYLATION FACTOR GTPASE-ACTIVATING PROTEIN EFFECTOR PROTEIN 1"/>
    <property type="match status" value="1"/>
</dbReference>
<reference evidence="7 8" key="1">
    <citation type="journal article" date="2013" name="Curr. Biol.">
        <title>The Genome of the Foraminiferan Reticulomyxa filosa.</title>
        <authorList>
            <person name="Glockner G."/>
            <person name="Hulsmann N."/>
            <person name="Schleicher M."/>
            <person name="Noegel A.A."/>
            <person name="Eichinger L."/>
            <person name="Gallinger C."/>
            <person name="Pawlowski J."/>
            <person name="Sierra R."/>
            <person name="Euteneuer U."/>
            <person name="Pillet L."/>
            <person name="Moustafa A."/>
            <person name="Platzer M."/>
            <person name="Groth M."/>
            <person name="Szafranski K."/>
            <person name="Schliwa M."/>
        </authorList>
    </citation>
    <scope>NUCLEOTIDE SEQUENCE [LARGE SCALE GENOMIC DNA]</scope>
</reference>
<evidence type="ECO:0000259" key="6">
    <source>
        <dbReference type="Pfam" id="PF01412"/>
    </source>
</evidence>
<dbReference type="PANTHER" id="PTHR23180">
    <property type="entry name" value="CENTAURIN/ARF"/>
    <property type="match status" value="1"/>
</dbReference>
<organism evidence="7 8">
    <name type="scientific">Reticulomyxa filosa</name>
    <dbReference type="NCBI Taxonomy" id="46433"/>
    <lineage>
        <taxon>Eukaryota</taxon>
        <taxon>Sar</taxon>
        <taxon>Rhizaria</taxon>
        <taxon>Retaria</taxon>
        <taxon>Foraminifera</taxon>
        <taxon>Monothalamids</taxon>
        <taxon>Reticulomyxidae</taxon>
        <taxon>Reticulomyxa</taxon>
    </lineage>
</organism>
<evidence type="ECO:0000313" key="8">
    <source>
        <dbReference type="Proteomes" id="UP000023152"/>
    </source>
</evidence>
<keyword evidence="3" id="KW-0862">Zinc</keyword>
<keyword evidence="8" id="KW-1185">Reference proteome</keyword>
<evidence type="ECO:0000256" key="3">
    <source>
        <dbReference type="ARBA" id="ARBA00022833"/>
    </source>
</evidence>
<gene>
    <name evidence="7" type="ORF">RFI_19982</name>
</gene>
<feature type="transmembrane region" description="Helical" evidence="5">
    <location>
        <begin position="118"/>
        <end position="140"/>
    </location>
</feature>
<dbReference type="AlphaFoldDB" id="X6MW62"/>
<keyword evidence="1" id="KW-0479">Metal-binding</keyword>
<dbReference type="InterPro" id="IPR038508">
    <property type="entry name" value="ArfGAP_dom_sf"/>
</dbReference>
<comment type="caution">
    <text evidence="7">The sequence shown here is derived from an EMBL/GenBank/DDBJ whole genome shotgun (WGS) entry which is preliminary data.</text>
</comment>
<keyword evidence="2" id="KW-0863">Zinc-finger</keyword>
<keyword evidence="5" id="KW-0472">Membrane</keyword>
<dbReference type="Pfam" id="PF01412">
    <property type="entry name" value="ArfGap"/>
    <property type="match status" value="1"/>
</dbReference>
<dbReference type="Gene3D" id="1.10.220.150">
    <property type="entry name" value="Arf GTPase activating protein"/>
    <property type="match status" value="1"/>
</dbReference>
<dbReference type="EMBL" id="ASPP01016840">
    <property type="protein sequence ID" value="ETO17340.1"/>
    <property type="molecule type" value="Genomic_DNA"/>
</dbReference>
<keyword evidence="5" id="KW-0812">Transmembrane</keyword>